<dbReference type="AlphaFoldDB" id="A0A0M3HXA1"/>
<evidence type="ECO:0000313" key="2">
    <source>
        <dbReference type="WBParaSite" id="ALUE_0000791801-mRNA-1"/>
    </source>
</evidence>
<evidence type="ECO:0000313" key="1">
    <source>
        <dbReference type="Proteomes" id="UP000036681"/>
    </source>
</evidence>
<name>A0A0M3HXA1_ASCLU</name>
<dbReference type="Proteomes" id="UP000036681">
    <property type="component" value="Unplaced"/>
</dbReference>
<organism evidence="1 2">
    <name type="scientific">Ascaris lumbricoides</name>
    <name type="common">Giant roundworm</name>
    <dbReference type="NCBI Taxonomy" id="6252"/>
    <lineage>
        <taxon>Eukaryota</taxon>
        <taxon>Metazoa</taxon>
        <taxon>Ecdysozoa</taxon>
        <taxon>Nematoda</taxon>
        <taxon>Chromadorea</taxon>
        <taxon>Rhabditida</taxon>
        <taxon>Spirurina</taxon>
        <taxon>Ascaridomorpha</taxon>
        <taxon>Ascaridoidea</taxon>
        <taxon>Ascarididae</taxon>
        <taxon>Ascaris</taxon>
    </lineage>
</organism>
<dbReference type="WBParaSite" id="ALUE_0000791801-mRNA-1">
    <property type="protein sequence ID" value="ALUE_0000791801-mRNA-1"/>
    <property type="gene ID" value="ALUE_0000791801"/>
</dbReference>
<keyword evidence="1" id="KW-1185">Reference proteome</keyword>
<accession>A0A0M3HXA1</accession>
<proteinExistence type="predicted"/>
<sequence length="66" mass="7738">MVNKYTDNELAFKIILPKLLLRWIFTHLHSVSEYQLVNCCSIDFCMRVCCYMTEFAKSQQHMCGAA</sequence>
<reference evidence="2" key="1">
    <citation type="submission" date="2017-02" db="UniProtKB">
        <authorList>
            <consortium name="WormBaseParasite"/>
        </authorList>
    </citation>
    <scope>IDENTIFICATION</scope>
</reference>
<protein>
    <submittedName>
        <fullName evidence="2">Ovule protein</fullName>
    </submittedName>
</protein>